<dbReference type="Pfam" id="PF13639">
    <property type="entry name" value="zf-RING_2"/>
    <property type="match status" value="1"/>
</dbReference>
<reference evidence="7" key="1">
    <citation type="submission" date="2018-11" db="EMBL/GenBank/DDBJ databases">
        <authorList>
            <person name="Alioto T."/>
            <person name="Alioto T."/>
        </authorList>
    </citation>
    <scope>NUCLEOTIDE SEQUENCE</scope>
</reference>
<proteinExistence type="predicted"/>
<dbReference type="AlphaFoldDB" id="A0A8B6HA26"/>
<gene>
    <name evidence="7" type="ORF">MGAL_10B045749</name>
</gene>
<dbReference type="PROSITE" id="PS50089">
    <property type="entry name" value="ZF_RING_2"/>
    <property type="match status" value="1"/>
</dbReference>
<dbReference type="GO" id="GO:0061630">
    <property type="term" value="F:ubiquitin protein ligase activity"/>
    <property type="evidence" value="ECO:0007669"/>
    <property type="project" value="TreeGrafter"/>
</dbReference>
<dbReference type="Gene3D" id="3.30.40.10">
    <property type="entry name" value="Zinc/RING finger domain, C3HC4 (zinc finger)"/>
    <property type="match status" value="1"/>
</dbReference>
<dbReference type="InterPro" id="IPR017907">
    <property type="entry name" value="Znf_RING_CS"/>
</dbReference>
<dbReference type="GO" id="GO:0008270">
    <property type="term" value="F:zinc ion binding"/>
    <property type="evidence" value="ECO:0007669"/>
    <property type="project" value="UniProtKB-KW"/>
</dbReference>
<dbReference type="PANTHER" id="PTHR25462">
    <property type="entry name" value="BONUS, ISOFORM C-RELATED"/>
    <property type="match status" value="1"/>
</dbReference>
<keyword evidence="8" id="KW-1185">Reference proteome</keyword>
<keyword evidence="5" id="KW-0175">Coiled coil</keyword>
<organism evidence="7 8">
    <name type="scientific">Mytilus galloprovincialis</name>
    <name type="common">Mediterranean mussel</name>
    <dbReference type="NCBI Taxonomy" id="29158"/>
    <lineage>
        <taxon>Eukaryota</taxon>
        <taxon>Metazoa</taxon>
        <taxon>Spiralia</taxon>
        <taxon>Lophotrochozoa</taxon>
        <taxon>Mollusca</taxon>
        <taxon>Bivalvia</taxon>
        <taxon>Autobranchia</taxon>
        <taxon>Pteriomorphia</taxon>
        <taxon>Mytilida</taxon>
        <taxon>Mytiloidea</taxon>
        <taxon>Mytilidae</taxon>
        <taxon>Mytilinae</taxon>
        <taxon>Mytilus</taxon>
    </lineage>
</organism>
<evidence type="ECO:0000313" key="8">
    <source>
        <dbReference type="Proteomes" id="UP000596742"/>
    </source>
</evidence>
<evidence type="ECO:0000313" key="7">
    <source>
        <dbReference type="EMBL" id="VDI76981.1"/>
    </source>
</evidence>
<dbReference type="InterPro" id="IPR001841">
    <property type="entry name" value="Znf_RING"/>
</dbReference>
<feature type="coiled-coil region" evidence="5">
    <location>
        <begin position="194"/>
        <end position="221"/>
    </location>
</feature>
<dbReference type="EMBL" id="UYJE01009803">
    <property type="protein sequence ID" value="VDI76981.1"/>
    <property type="molecule type" value="Genomic_DNA"/>
</dbReference>
<dbReference type="OrthoDB" id="111250at2759"/>
<evidence type="ECO:0000256" key="2">
    <source>
        <dbReference type="ARBA" id="ARBA00022771"/>
    </source>
</evidence>
<dbReference type="SUPFAM" id="SSF57850">
    <property type="entry name" value="RING/U-box"/>
    <property type="match status" value="1"/>
</dbReference>
<keyword evidence="3" id="KW-0862">Zinc</keyword>
<dbReference type="PANTHER" id="PTHR25462:SF291">
    <property type="entry name" value="E3 UBIQUITIN-PROTEIN LIGASE TRIM45"/>
    <property type="match status" value="1"/>
</dbReference>
<keyword evidence="1" id="KW-0479">Metal-binding</keyword>
<keyword evidence="2 4" id="KW-0863">Zinc-finger</keyword>
<protein>
    <recommendedName>
        <fullName evidence="6">RING-type domain-containing protein</fullName>
    </recommendedName>
</protein>
<dbReference type="SMART" id="SM00184">
    <property type="entry name" value="RING"/>
    <property type="match status" value="1"/>
</dbReference>
<name>A0A8B6HA26_MYTGA</name>
<evidence type="ECO:0000256" key="1">
    <source>
        <dbReference type="ARBA" id="ARBA00022723"/>
    </source>
</evidence>
<dbReference type="SUPFAM" id="SSF57845">
    <property type="entry name" value="B-box zinc-binding domain"/>
    <property type="match status" value="1"/>
</dbReference>
<evidence type="ECO:0000256" key="4">
    <source>
        <dbReference type="PROSITE-ProRule" id="PRU00175"/>
    </source>
</evidence>
<evidence type="ECO:0000256" key="5">
    <source>
        <dbReference type="SAM" id="Coils"/>
    </source>
</evidence>
<accession>A0A8B6HA26</accession>
<feature type="domain" description="RING-type" evidence="6">
    <location>
        <begin position="20"/>
        <end position="64"/>
    </location>
</feature>
<evidence type="ECO:0000256" key="3">
    <source>
        <dbReference type="ARBA" id="ARBA00022833"/>
    </source>
</evidence>
<feature type="non-terminal residue" evidence="7">
    <location>
        <position position="1"/>
    </location>
</feature>
<dbReference type="InterPro" id="IPR013083">
    <property type="entry name" value="Znf_RING/FYVE/PHD"/>
</dbReference>
<dbReference type="PROSITE" id="PS00518">
    <property type="entry name" value="ZF_RING_1"/>
    <property type="match status" value="1"/>
</dbReference>
<dbReference type="Gene3D" id="3.30.160.60">
    <property type="entry name" value="Classic Zinc Finger"/>
    <property type="match status" value="1"/>
</dbReference>
<sequence>MSLKKNINLITELERRYLECSICTEVFDEKNHIPRLLPCLHQFCSECLKILCHQKSSIKCPTCNAVHRVKKTSPLNFPKDNTRRDLTSFLQTLSDENSFTKCGKCGNTMDVTYKCQECTTNLCESCRQQHEIENITHTIVVNRSEVFRDEADDLDICQNPLHERSKLKHFCNSSNCRSVLCPSCALNEHRDKDKHELEDIKDAFEKRKSELSQDVESLRSQILRILPILQNVQHNTNILRNESKEFHRNVDVIYHRGIQVLEDRRNVLLEKYNTVFQREESKAISKTEYLDSFLTNATECCNLSEQLMNCNSMSSFLNVHQTVNVHMKQNLNTPFEDLTTNDAEGKIINFDNYLRLFRRSVENIEFDEENDDIKTLIGLDEENCQRGYVRDTIITFGMMFRYSTQKVRQFVLYVFVYMCMVHKIPLMLGQLLNINPGNLQDMPPHDDQNIRQVRRNTLRRNQYLYDRQYLVIALQFNNQMASQFKCRSADNQTVATKPLNNIWCFSTERLFKYKGVFANKSFLPKTETSLEFYITLQPQNTHRYDQVTVFEFGLTQDSISTEVLFPSIISVSAFTCPNIFGVCLVTGNSKFLRNEDIFSYEHNSSIFEGRFILYYRPSDFVLLILAKYPKTEAKIELDRIPNVIFTRPFWPVFSAYSPDRIATTITLKTNGFDLDRLTLHSHLFISDDNKTMSSTRLSVTRPSNIFESPFIYTLPKRIAISETIQTMINVEFVESNSGDTLFKIGLKGSKDGIHKATSLLKCVKCE</sequence>
<comment type="caution">
    <text evidence="7">The sequence shown here is derived from an EMBL/GenBank/DDBJ whole genome shotgun (WGS) entry which is preliminary data.</text>
</comment>
<dbReference type="InterPro" id="IPR047153">
    <property type="entry name" value="TRIM45/56/19-like"/>
</dbReference>
<dbReference type="Proteomes" id="UP000596742">
    <property type="component" value="Unassembled WGS sequence"/>
</dbReference>
<evidence type="ECO:0000259" key="6">
    <source>
        <dbReference type="PROSITE" id="PS50089"/>
    </source>
</evidence>